<feature type="region of interest" description="Disordered" evidence="1">
    <location>
        <begin position="715"/>
        <end position="755"/>
    </location>
</feature>
<dbReference type="GO" id="GO:0071949">
    <property type="term" value="F:FAD binding"/>
    <property type="evidence" value="ECO:0007669"/>
    <property type="project" value="InterPro"/>
</dbReference>
<evidence type="ECO:0000313" key="5">
    <source>
        <dbReference type="Proteomes" id="UP000321168"/>
    </source>
</evidence>
<proteinExistence type="predicted"/>
<dbReference type="Proteomes" id="UP000321168">
    <property type="component" value="Unassembled WGS sequence"/>
</dbReference>
<dbReference type="RefSeq" id="WP_147013293.1">
    <property type="nucleotide sequence ID" value="NZ_VORB01000002.1"/>
</dbReference>
<dbReference type="InterPro" id="IPR036188">
    <property type="entry name" value="FAD/NAD-bd_sf"/>
</dbReference>
<dbReference type="Pfam" id="PF00724">
    <property type="entry name" value="Oxidored_FMN"/>
    <property type="match status" value="1"/>
</dbReference>
<dbReference type="PRINTS" id="PR00420">
    <property type="entry name" value="RNGMNOXGNASE"/>
</dbReference>
<gene>
    <name evidence="4" type="ORF">FRX97_03125</name>
</gene>
<dbReference type="Gene3D" id="3.20.20.70">
    <property type="entry name" value="Aldolase class I"/>
    <property type="match status" value="1"/>
</dbReference>
<dbReference type="InterPro" id="IPR002938">
    <property type="entry name" value="FAD-bd"/>
</dbReference>
<dbReference type="GO" id="GO:0003959">
    <property type="term" value="F:NADPH dehydrogenase activity"/>
    <property type="evidence" value="ECO:0007669"/>
    <property type="project" value="InterPro"/>
</dbReference>
<name>A0A5C6VB11_9FLAO</name>
<sequence>MRIAVIGGGPGGLYFSILTKKANPDCHIEVYERNKADDSFGFGVVFSDETLSEFLTRDPKSYELIRTHFAYWDDLDIARDGKKVRITGNGFCGCSRKKLLQLLQQRCKEEGVQLHFETEQTDLSIQAEYDIVVAADGIGSKIREQLQKELGTQVKLKSNKFVWMGSTRPLDAFTYWFKQTQNGAMVAHSYQYEKGKSTWIFECSPETWKKWGFDQLNEDESQQLLEEIYKDELEGHKLIQNKSYWRQFPHVTNANWHHKNIVLLGDAKATAHFSIGSGTKLAMESAIALSDAIIQFGDQPKLAFEKYEESRRQRVEMIQHAANVSLHWFENMDRHIRHPFYQFAFGVMTRAKKVTFENLQLRDSSFTKKVLQEFIEQNNYPELAPPAFTSFKLGALSLSNRIVMFGLPQNKAKQGLVNDWHLTHYGSRACQGLGLIITEPIAVNKDGACGINAPGLYEKEQTKCWRRITDFIHQNSNCKIAAQLAHAGRKASPQENEAPLFSASPIPFLNTGVHPKQMDEKDMEFVRNDFVRAAKNAVDAGFDMVEIKADEGQLLASFLSPLTNLRTDKYGGKVENRLRFPLAVFNAIRKELDQKTPISVRISVEDWAEGGISAVDAEMIARAFKNAGADIINVTTGNTVSHQKVDGGRMYQTPYSEEIRNKANIATITSGKITDIDQINTIILNGRADLVGLGKPLLLHPGFVNHAAAHENYKEHKVPQPYETAKGSLFQEKTKERRQIEQMKKALKPESHKKS</sequence>
<dbReference type="Gene3D" id="3.50.50.60">
    <property type="entry name" value="FAD/NAD(P)-binding domain"/>
    <property type="match status" value="1"/>
</dbReference>
<dbReference type="SUPFAM" id="SSF51905">
    <property type="entry name" value="FAD/NAD(P)-binding domain"/>
    <property type="match status" value="1"/>
</dbReference>
<dbReference type="AlphaFoldDB" id="A0A5C6VB11"/>
<protein>
    <submittedName>
        <fullName evidence="4">Bifunctional salicylyl-CoA 5-hydroxylase/oxidoreductase</fullName>
    </submittedName>
</protein>
<evidence type="ECO:0000313" key="4">
    <source>
        <dbReference type="EMBL" id="TXC82100.1"/>
    </source>
</evidence>
<evidence type="ECO:0000259" key="3">
    <source>
        <dbReference type="Pfam" id="PF01494"/>
    </source>
</evidence>
<dbReference type="GO" id="GO:0050661">
    <property type="term" value="F:NADP binding"/>
    <property type="evidence" value="ECO:0007669"/>
    <property type="project" value="InterPro"/>
</dbReference>
<dbReference type="SUPFAM" id="SSF51395">
    <property type="entry name" value="FMN-linked oxidoreductases"/>
    <property type="match status" value="1"/>
</dbReference>
<dbReference type="InterPro" id="IPR001155">
    <property type="entry name" value="OxRdtase_FMN_N"/>
</dbReference>
<keyword evidence="5" id="KW-1185">Reference proteome</keyword>
<reference evidence="4 5" key="1">
    <citation type="submission" date="2019-08" db="EMBL/GenBank/DDBJ databases">
        <title>Genome of Luteibaculum oceani JCM 18817.</title>
        <authorList>
            <person name="Bowman J.P."/>
        </authorList>
    </citation>
    <scope>NUCLEOTIDE SEQUENCE [LARGE SCALE GENOMIC DNA]</scope>
    <source>
        <strain evidence="4 5">JCM 18817</strain>
    </source>
</reference>
<feature type="domain" description="NADH:flavin oxidoreductase/NADH oxidase N-terminal" evidence="2">
    <location>
        <begin position="388"/>
        <end position="710"/>
    </location>
</feature>
<dbReference type="PANTHER" id="PTHR43303">
    <property type="entry name" value="NADPH DEHYDROGENASE C23G7.10C-RELATED"/>
    <property type="match status" value="1"/>
</dbReference>
<dbReference type="EMBL" id="VORB01000002">
    <property type="protein sequence ID" value="TXC82100.1"/>
    <property type="molecule type" value="Genomic_DNA"/>
</dbReference>
<organism evidence="4 5">
    <name type="scientific">Luteibaculum oceani</name>
    <dbReference type="NCBI Taxonomy" id="1294296"/>
    <lineage>
        <taxon>Bacteria</taxon>
        <taxon>Pseudomonadati</taxon>
        <taxon>Bacteroidota</taxon>
        <taxon>Flavobacteriia</taxon>
        <taxon>Flavobacteriales</taxon>
        <taxon>Luteibaculaceae</taxon>
        <taxon>Luteibaculum</taxon>
    </lineage>
</organism>
<evidence type="ECO:0000256" key="1">
    <source>
        <dbReference type="SAM" id="MobiDB-lite"/>
    </source>
</evidence>
<evidence type="ECO:0000259" key="2">
    <source>
        <dbReference type="Pfam" id="PF00724"/>
    </source>
</evidence>
<dbReference type="PANTHER" id="PTHR43303:SF3">
    <property type="entry name" value="BLR3436 PROTEIN"/>
    <property type="match status" value="1"/>
</dbReference>
<feature type="domain" description="FAD-binding" evidence="3">
    <location>
        <begin position="100"/>
        <end position="318"/>
    </location>
</feature>
<dbReference type="InterPro" id="IPR013785">
    <property type="entry name" value="Aldolase_TIM"/>
</dbReference>
<comment type="caution">
    <text evidence="4">The sequence shown here is derived from an EMBL/GenBank/DDBJ whole genome shotgun (WGS) entry which is preliminary data.</text>
</comment>
<feature type="compositionally biased region" description="Basic and acidic residues" evidence="1">
    <location>
        <begin position="732"/>
        <end position="755"/>
    </location>
</feature>
<dbReference type="GO" id="GO:0010181">
    <property type="term" value="F:FMN binding"/>
    <property type="evidence" value="ECO:0007669"/>
    <property type="project" value="InterPro"/>
</dbReference>
<dbReference type="InterPro" id="IPR044152">
    <property type="entry name" value="YqjM-like"/>
</dbReference>
<dbReference type="OrthoDB" id="9772736at2"/>
<dbReference type="Gene3D" id="3.30.9.20">
    <property type="match status" value="1"/>
</dbReference>
<dbReference type="Pfam" id="PF01494">
    <property type="entry name" value="FAD_binding_3"/>
    <property type="match status" value="1"/>
</dbReference>
<accession>A0A5C6VB11</accession>